<dbReference type="Gene3D" id="3.40.190.10">
    <property type="entry name" value="Periplasmic binding protein-like II"/>
    <property type="match status" value="2"/>
</dbReference>
<evidence type="ECO:0000259" key="3">
    <source>
        <dbReference type="SMART" id="SM00062"/>
    </source>
</evidence>
<evidence type="ECO:0000313" key="4">
    <source>
        <dbReference type="EMBL" id="MFC4158927.1"/>
    </source>
</evidence>
<name>A0ABV8MLA1_9NEIS</name>
<dbReference type="EMBL" id="JBHSBU010000001">
    <property type="protein sequence ID" value="MFC4158927.1"/>
    <property type="molecule type" value="Genomic_DNA"/>
</dbReference>
<comment type="caution">
    <text evidence="4">The sequence shown here is derived from an EMBL/GenBank/DDBJ whole genome shotgun (WGS) entry which is preliminary data.</text>
</comment>
<keyword evidence="1 2" id="KW-0732">Signal</keyword>
<sequence length="247" mass="27718">MWLRAAAGLSLALAVSAEAATLRACYETWEPYAFKNNAQQHQGLAVELIRKIVGSMGHQVEFDDVPYARCLAMAESGNTDIALFATHEELPKFHFIKSAVGFWILAAFVPQDSPLKSYRQLDDWKGKTVGKVIGYSYGDPVDSYKQWSVQNAPDASMNLAKLDAKRVDVVFEDLLWAQQVADKRGFRIRALQPVVVKRSNVIGFAPAYKELAAKFDSEFARMERAGEINALFKQYMGLTYREIVALR</sequence>
<keyword evidence="5" id="KW-1185">Reference proteome</keyword>
<evidence type="ECO:0000256" key="2">
    <source>
        <dbReference type="SAM" id="SignalP"/>
    </source>
</evidence>
<feature type="domain" description="Solute-binding protein family 3/N-terminal" evidence="3">
    <location>
        <begin position="21"/>
        <end position="239"/>
    </location>
</feature>
<dbReference type="PANTHER" id="PTHR35936:SF25">
    <property type="entry name" value="ABC TRANSPORTER SUBSTRATE-BINDING PROTEIN"/>
    <property type="match status" value="1"/>
</dbReference>
<evidence type="ECO:0000313" key="5">
    <source>
        <dbReference type="Proteomes" id="UP001595791"/>
    </source>
</evidence>
<dbReference type="SMART" id="SM00062">
    <property type="entry name" value="PBPb"/>
    <property type="match status" value="1"/>
</dbReference>
<reference evidence="5" key="1">
    <citation type="journal article" date="2019" name="Int. J. Syst. Evol. Microbiol.">
        <title>The Global Catalogue of Microorganisms (GCM) 10K type strain sequencing project: providing services to taxonomists for standard genome sequencing and annotation.</title>
        <authorList>
            <consortium name="The Broad Institute Genomics Platform"/>
            <consortium name="The Broad Institute Genome Sequencing Center for Infectious Disease"/>
            <person name="Wu L."/>
            <person name="Ma J."/>
        </authorList>
    </citation>
    <scope>NUCLEOTIDE SEQUENCE [LARGE SCALE GENOMIC DNA]</scope>
    <source>
        <strain evidence="5">LMG 29894</strain>
    </source>
</reference>
<gene>
    <name evidence="4" type="ORF">ACFOW7_06090</name>
</gene>
<dbReference type="PANTHER" id="PTHR35936">
    <property type="entry name" value="MEMBRANE-BOUND LYTIC MUREIN TRANSGLYCOSYLASE F"/>
    <property type="match status" value="1"/>
</dbReference>
<evidence type="ECO:0000256" key="1">
    <source>
        <dbReference type="ARBA" id="ARBA00022729"/>
    </source>
</evidence>
<dbReference type="Proteomes" id="UP001595791">
    <property type="component" value="Unassembled WGS sequence"/>
</dbReference>
<accession>A0ABV8MLA1</accession>
<dbReference type="SUPFAM" id="SSF53850">
    <property type="entry name" value="Periplasmic binding protein-like II"/>
    <property type="match status" value="1"/>
</dbReference>
<feature type="signal peptide" evidence="2">
    <location>
        <begin position="1"/>
        <end position="19"/>
    </location>
</feature>
<dbReference type="Pfam" id="PF00497">
    <property type="entry name" value="SBP_bac_3"/>
    <property type="match status" value="1"/>
</dbReference>
<feature type="chain" id="PRO_5047303342" evidence="2">
    <location>
        <begin position="20"/>
        <end position="247"/>
    </location>
</feature>
<dbReference type="RefSeq" id="WP_378162126.1">
    <property type="nucleotide sequence ID" value="NZ_JBHSBU010000001.1"/>
</dbReference>
<dbReference type="InterPro" id="IPR001638">
    <property type="entry name" value="Solute-binding_3/MltF_N"/>
</dbReference>
<proteinExistence type="predicted"/>
<organism evidence="4 5">
    <name type="scientific">Chitinimonas lacunae</name>
    <dbReference type="NCBI Taxonomy" id="1963018"/>
    <lineage>
        <taxon>Bacteria</taxon>
        <taxon>Pseudomonadati</taxon>
        <taxon>Pseudomonadota</taxon>
        <taxon>Betaproteobacteria</taxon>
        <taxon>Neisseriales</taxon>
        <taxon>Chitinibacteraceae</taxon>
        <taxon>Chitinimonas</taxon>
    </lineage>
</organism>
<protein>
    <submittedName>
        <fullName evidence="4">Substrate-binding periplasmic protein</fullName>
    </submittedName>
</protein>